<reference evidence="2 3" key="1">
    <citation type="submission" date="2020-01" db="EMBL/GenBank/DDBJ databases">
        <title>Whole genome sequencing of Halomonas alkaliphila strain LS44.</title>
        <authorList>
            <person name="Kumar S."/>
            <person name="Paul D."/>
            <person name="Shouche Y."/>
            <person name="Suryavanshi M.V."/>
        </authorList>
    </citation>
    <scope>NUCLEOTIDE SEQUENCE [LARGE SCALE GENOMIC DNA]</scope>
    <source>
        <strain evidence="2 3">LS44</strain>
    </source>
</reference>
<dbReference type="Gene3D" id="3.10.105.10">
    <property type="entry name" value="Dipeptide-binding Protein, Domain 3"/>
    <property type="match status" value="2"/>
</dbReference>
<organism evidence="2 3">
    <name type="scientific">Vreelandella alkaliphila</name>
    <dbReference type="NCBI Taxonomy" id="272774"/>
    <lineage>
        <taxon>Bacteria</taxon>
        <taxon>Pseudomonadati</taxon>
        <taxon>Pseudomonadota</taxon>
        <taxon>Gammaproteobacteria</taxon>
        <taxon>Oceanospirillales</taxon>
        <taxon>Halomonadaceae</taxon>
        <taxon>Vreelandella</taxon>
    </lineage>
</organism>
<name>A0A7C9JT24_9GAMM</name>
<dbReference type="Gene3D" id="3.40.190.10">
    <property type="entry name" value="Periplasmic binding protein-like II"/>
    <property type="match status" value="1"/>
</dbReference>
<comment type="caution">
    <text evidence="2">The sequence shown here is derived from an EMBL/GenBank/DDBJ whole genome shotgun (WGS) entry which is preliminary data.</text>
</comment>
<evidence type="ECO:0000313" key="2">
    <source>
        <dbReference type="EMBL" id="NDL70924.1"/>
    </source>
</evidence>
<dbReference type="RefSeq" id="WP_162218798.1">
    <property type="nucleotide sequence ID" value="NZ_JAAEHK010000012.1"/>
</dbReference>
<gene>
    <name evidence="2" type="ORF">GPL32_10465</name>
</gene>
<proteinExistence type="predicted"/>
<dbReference type="GO" id="GO:0015833">
    <property type="term" value="P:peptide transport"/>
    <property type="evidence" value="ECO:0007669"/>
    <property type="project" value="TreeGrafter"/>
</dbReference>
<dbReference type="SUPFAM" id="SSF53850">
    <property type="entry name" value="Periplasmic binding protein-like II"/>
    <property type="match status" value="2"/>
</dbReference>
<dbReference type="InterPro" id="IPR039424">
    <property type="entry name" value="SBP_5"/>
</dbReference>
<evidence type="ECO:0000313" key="3">
    <source>
        <dbReference type="Proteomes" id="UP000480312"/>
    </source>
</evidence>
<dbReference type="CDD" id="cd00995">
    <property type="entry name" value="PBP2_NikA_DppA_OppA_like"/>
    <property type="match status" value="1"/>
</dbReference>
<dbReference type="Proteomes" id="UP000480312">
    <property type="component" value="Unassembled WGS sequence"/>
</dbReference>
<accession>A0A7C9JT24</accession>
<feature type="domain" description="Solute-binding protein family 5" evidence="1">
    <location>
        <begin position="261"/>
        <end position="544"/>
    </location>
</feature>
<dbReference type="AlphaFoldDB" id="A0A7C9JT24"/>
<dbReference type="InterPro" id="IPR000914">
    <property type="entry name" value="SBP_5_dom"/>
</dbReference>
<protein>
    <submittedName>
        <fullName evidence="2">ABC transporter substrate-binding protein</fullName>
    </submittedName>
</protein>
<evidence type="ECO:0000259" key="1">
    <source>
        <dbReference type="Pfam" id="PF00496"/>
    </source>
</evidence>
<dbReference type="EMBL" id="JAAEHK010000012">
    <property type="protein sequence ID" value="NDL70924.1"/>
    <property type="molecule type" value="Genomic_DNA"/>
</dbReference>
<dbReference type="OrthoDB" id="9801912at2"/>
<sequence length="548" mass="61910">MSTAITERLIGALGVPQISGRVLAVALGVSVFATQAQAQEQELLPSITLTTTTESYDPIRYEAAFIVAERWRELGLDVTVAPTEFSTALERFYDQQDFDATILGWSGRTDRLDPQFFLSTLDSRQSSPGGNNPGGYNNPEFDALFDQQSQAFDPEERQQLVMEMQELYKPDAPLIVLFFRDEVVAYNHDAFEGFEPMAGEGLYSEWGPMEAVPVGERSTLRIGGPQEPDNLNPLASTSVWGWKWMRLYYDRLVRLSADVEPLPWAAEKVEQVDDTTIEVTLREGMTFHDGEPVTASDVAFTWNYYLEQDYSYFNSYLAALERAEVVDELTIHFHLKEPSASFASISLSQIPILPEHIWSEIDDASTLSPSETPTVGSGPFQFERFDRGEFMAISKFDEHFYADNIAVDGVEFIIYADMEGVYTGLQTGEIDVTAWRMEPGQISLAESQDHLTVVNVPDFGYFHLTFNLRRPPFDDRAVRRALTMASDRERMVNVLLDGRGEVGSSVIAPVNTFWHDAFIERFEFDMDAARAELEEAGYSWDEDGRLMR</sequence>
<dbReference type="PANTHER" id="PTHR30290">
    <property type="entry name" value="PERIPLASMIC BINDING COMPONENT OF ABC TRANSPORTER"/>
    <property type="match status" value="1"/>
</dbReference>
<dbReference type="GO" id="GO:1904680">
    <property type="term" value="F:peptide transmembrane transporter activity"/>
    <property type="evidence" value="ECO:0007669"/>
    <property type="project" value="TreeGrafter"/>
</dbReference>
<dbReference type="Pfam" id="PF00496">
    <property type="entry name" value="SBP_bac_5"/>
    <property type="match status" value="1"/>
</dbReference>